<sequence length="84" mass="9437">MTSGILKDKQTTTFGTPKFKGCLLYLRSTDSLARASFVAREKLLLRCCDPVHTYCDGDGSTYWDWAVDNETSDRGQAVILRRGK</sequence>
<comment type="caution">
    <text evidence="1">The sequence shown here is derived from an EMBL/GenBank/DDBJ whole genome shotgun (WGS) entry which is preliminary data.</text>
</comment>
<organism evidence="1 2">
    <name type="scientific">Psophocarpus tetragonolobus</name>
    <name type="common">Winged bean</name>
    <name type="synonym">Dolichos tetragonolobus</name>
    <dbReference type="NCBI Taxonomy" id="3891"/>
    <lineage>
        <taxon>Eukaryota</taxon>
        <taxon>Viridiplantae</taxon>
        <taxon>Streptophyta</taxon>
        <taxon>Embryophyta</taxon>
        <taxon>Tracheophyta</taxon>
        <taxon>Spermatophyta</taxon>
        <taxon>Magnoliopsida</taxon>
        <taxon>eudicotyledons</taxon>
        <taxon>Gunneridae</taxon>
        <taxon>Pentapetalae</taxon>
        <taxon>rosids</taxon>
        <taxon>fabids</taxon>
        <taxon>Fabales</taxon>
        <taxon>Fabaceae</taxon>
        <taxon>Papilionoideae</taxon>
        <taxon>50 kb inversion clade</taxon>
        <taxon>NPAAA clade</taxon>
        <taxon>indigoferoid/millettioid clade</taxon>
        <taxon>Phaseoleae</taxon>
        <taxon>Psophocarpus</taxon>
    </lineage>
</organism>
<name>A0AAN9P0X0_PSOTE</name>
<dbReference type="AlphaFoldDB" id="A0AAN9P0X0"/>
<dbReference type="EMBL" id="JAYMYS010000009">
    <property type="protein sequence ID" value="KAK7380248.1"/>
    <property type="molecule type" value="Genomic_DNA"/>
</dbReference>
<accession>A0AAN9P0X0</accession>
<protein>
    <submittedName>
        <fullName evidence="1">Uncharacterized protein</fullName>
    </submittedName>
</protein>
<evidence type="ECO:0000313" key="1">
    <source>
        <dbReference type="EMBL" id="KAK7380248.1"/>
    </source>
</evidence>
<reference evidence="1 2" key="1">
    <citation type="submission" date="2024-01" db="EMBL/GenBank/DDBJ databases">
        <title>The genomes of 5 underutilized Papilionoideae crops provide insights into root nodulation and disease resistanc.</title>
        <authorList>
            <person name="Jiang F."/>
        </authorList>
    </citation>
    <scope>NUCLEOTIDE SEQUENCE [LARGE SCALE GENOMIC DNA]</scope>
    <source>
        <strain evidence="1">DUOXIRENSHENG_FW03</strain>
        <tissue evidence="1">Leaves</tissue>
    </source>
</reference>
<proteinExistence type="predicted"/>
<keyword evidence="2" id="KW-1185">Reference proteome</keyword>
<evidence type="ECO:0000313" key="2">
    <source>
        <dbReference type="Proteomes" id="UP001386955"/>
    </source>
</evidence>
<dbReference type="Proteomes" id="UP001386955">
    <property type="component" value="Unassembled WGS sequence"/>
</dbReference>
<gene>
    <name evidence="1" type="ORF">VNO78_32753</name>
</gene>